<dbReference type="GO" id="GO:1990414">
    <property type="term" value="P:replication-born double-strand break repair via sister chromatid exchange"/>
    <property type="evidence" value="ECO:0007669"/>
    <property type="project" value="TreeGrafter"/>
</dbReference>
<evidence type="ECO:0000313" key="5">
    <source>
        <dbReference type="EMBL" id="KAF6001358.1"/>
    </source>
</evidence>
<feature type="region of interest" description="Disordered" evidence="3">
    <location>
        <begin position="237"/>
        <end position="285"/>
    </location>
</feature>
<gene>
    <name evidence="5" type="primary">MCD1</name>
    <name evidence="5" type="ORF">F1559_003727</name>
</gene>
<dbReference type="InterPro" id="IPR006910">
    <property type="entry name" value="Rad21_Rec8_N"/>
</dbReference>
<evidence type="ECO:0000256" key="1">
    <source>
        <dbReference type="ARBA" id="ARBA00004123"/>
    </source>
</evidence>
<keyword evidence="6" id="KW-1185">Reference proteome</keyword>
<sequence length="615" mass="66486">MFYAQQVLTRKGPLAKIWLAATFQTKLTRAQVFTTDVASACRQIATPEMPMALRLTGCLLLGVSRIYQKQTGYVLEDASEALAKLQLVYHGAEGRGPTGASLSGQGSGGGVLTSASTTAHYGSITFSESVVGAGPGTNEATRSCAAGGEQRGSSALLLMGDYWHGLLGIDVPDMSAELIVETPAGGTSAPATTRWPAAPQFRADTQRITINTSLADGAFGTNPWAAEIVRQDWDTGAFRGTTPLAGTPTMAPETRERSGYDQAPTPEQVRSAVPTLPEPPPLDLSLANIQPASAFPETNALNWSIASEEVPRTPLPHLGLDEHSVRLHEQTESLLNASTTHHRKRRKSTGRRTLGPVYQLDTHLELPANVIRRALADTSDTLRRVAVEEATSELDGTLKITDLVEKIVPTRGAPLHPHLQTCWSAVTRTISLTDRNQRHAENVVQTSDRIIPETHPIDAVQDSFTLDDSQFSFGIPTAELSRLSALSPAATPTQGGAPNRDSSKLERAMASPTHGERISASATTEDAGTVPVTASTQRTDQMMSYLERKFQERPHPSRLSMHHLWREEAASRQVIVRSVLELLVLATQHRIVLEQTAPYEDVEIMLPEHISVSSL</sequence>
<dbReference type="PANTHER" id="PTHR12585">
    <property type="entry name" value="SCC1 / RAD21 FAMILY MEMBER"/>
    <property type="match status" value="1"/>
</dbReference>
<evidence type="ECO:0000256" key="2">
    <source>
        <dbReference type="ARBA" id="ARBA00023242"/>
    </source>
</evidence>
<name>A0A7J7IEC0_9RHOD</name>
<dbReference type="GO" id="GO:0003682">
    <property type="term" value="F:chromatin binding"/>
    <property type="evidence" value="ECO:0007669"/>
    <property type="project" value="TreeGrafter"/>
</dbReference>
<evidence type="ECO:0000313" key="6">
    <source>
        <dbReference type="Proteomes" id="UP000530660"/>
    </source>
</evidence>
<dbReference type="GO" id="GO:0008278">
    <property type="term" value="C:cohesin complex"/>
    <property type="evidence" value="ECO:0007669"/>
    <property type="project" value="InterPro"/>
</dbReference>
<dbReference type="EMBL" id="VWRR01000015">
    <property type="protein sequence ID" value="KAF6001358.1"/>
    <property type="molecule type" value="Genomic_DNA"/>
</dbReference>
<proteinExistence type="predicted"/>
<dbReference type="SUPFAM" id="SSF46785">
    <property type="entry name" value="Winged helix' DNA-binding domain"/>
    <property type="match status" value="1"/>
</dbReference>
<feature type="compositionally biased region" description="Polar residues" evidence="3">
    <location>
        <begin position="520"/>
        <end position="538"/>
    </location>
</feature>
<dbReference type="GO" id="GO:0005634">
    <property type="term" value="C:nucleus"/>
    <property type="evidence" value="ECO:0007669"/>
    <property type="project" value="UniProtKB-SubCell"/>
</dbReference>
<dbReference type="InterPro" id="IPR039781">
    <property type="entry name" value="Rad21/Rec8-like"/>
</dbReference>
<organism evidence="5 6">
    <name type="scientific">Cyanidiococcus yangmingshanensis</name>
    <dbReference type="NCBI Taxonomy" id="2690220"/>
    <lineage>
        <taxon>Eukaryota</taxon>
        <taxon>Rhodophyta</taxon>
        <taxon>Bangiophyceae</taxon>
        <taxon>Cyanidiales</taxon>
        <taxon>Cyanidiaceae</taxon>
        <taxon>Cyanidiococcus</taxon>
    </lineage>
</organism>
<keyword evidence="2" id="KW-0539">Nucleus</keyword>
<comment type="subcellular location">
    <subcellularLocation>
        <location evidence="1">Nucleus</location>
    </subcellularLocation>
</comment>
<dbReference type="InterPro" id="IPR036390">
    <property type="entry name" value="WH_DNA-bd_sf"/>
</dbReference>
<evidence type="ECO:0000256" key="3">
    <source>
        <dbReference type="SAM" id="MobiDB-lite"/>
    </source>
</evidence>
<dbReference type="Proteomes" id="UP000530660">
    <property type="component" value="Unassembled WGS sequence"/>
</dbReference>
<accession>A0A7J7IEC0</accession>
<dbReference type="GO" id="GO:0007062">
    <property type="term" value="P:sister chromatid cohesion"/>
    <property type="evidence" value="ECO:0007669"/>
    <property type="project" value="InterPro"/>
</dbReference>
<dbReference type="OrthoDB" id="10071381at2759"/>
<evidence type="ECO:0000259" key="4">
    <source>
        <dbReference type="Pfam" id="PF04825"/>
    </source>
</evidence>
<dbReference type="Pfam" id="PF04825">
    <property type="entry name" value="Rad21_Rec8_N"/>
    <property type="match status" value="1"/>
</dbReference>
<feature type="region of interest" description="Disordered" evidence="3">
    <location>
        <begin position="486"/>
        <end position="538"/>
    </location>
</feature>
<dbReference type="PANTHER" id="PTHR12585:SF69">
    <property type="entry name" value="FI11703P"/>
    <property type="match status" value="1"/>
</dbReference>
<feature type="domain" description="Rad21/Rec8-like protein N-terminal" evidence="4">
    <location>
        <begin position="1"/>
        <end position="89"/>
    </location>
</feature>
<reference evidence="5 6" key="1">
    <citation type="journal article" date="2020" name="J. Phycol.">
        <title>Comparative genome analysis reveals Cyanidiococcus gen. nov., a new extremophilic red algal genus sister to Cyanidioschyzon (Cyanidioschyzonaceae, Rhodophyta).</title>
        <authorList>
            <person name="Liu S.-L."/>
            <person name="Chiang Y.-R."/>
            <person name="Yoon H.S."/>
            <person name="Fu H.-Y."/>
        </authorList>
    </citation>
    <scope>NUCLEOTIDE SEQUENCE [LARGE SCALE GENOMIC DNA]</scope>
    <source>
        <strain evidence="5 6">THAL066</strain>
    </source>
</reference>
<comment type="caution">
    <text evidence="5">The sequence shown here is derived from an EMBL/GenBank/DDBJ whole genome shotgun (WGS) entry which is preliminary data.</text>
</comment>
<dbReference type="AlphaFoldDB" id="A0A7J7IEC0"/>
<protein>
    <submittedName>
        <fullName evidence="5">Sister chromatid cohesion protein 1</fullName>
    </submittedName>
</protein>